<evidence type="ECO:0000313" key="7">
    <source>
        <dbReference type="EMBL" id="GMS91291.1"/>
    </source>
</evidence>
<dbReference type="SUPFAM" id="SSF53474">
    <property type="entry name" value="alpha/beta-Hydrolases"/>
    <property type="match status" value="1"/>
</dbReference>
<dbReference type="InterPro" id="IPR008758">
    <property type="entry name" value="Peptidase_S28"/>
</dbReference>
<name>A0AAV5T6Y8_9BILA</name>
<dbReference type="GO" id="GO:0070008">
    <property type="term" value="F:serine-type exopeptidase activity"/>
    <property type="evidence" value="ECO:0007669"/>
    <property type="project" value="InterPro"/>
</dbReference>
<organism evidence="7 8">
    <name type="scientific">Pristionchus entomophagus</name>
    <dbReference type="NCBI Taxonomy" id="358040"/>
    <lineage>
        <taxon>Eukaryota</taxon>
        <taxon>Metazoa</taxon>
        <taxon>Ecdysozoa</taxon>
        <taxon>Nematoda</taxon>
        <taxon>Chromadorea</taxon>
        <taxon>Rhabditida</taxon>
        <taxon>Rhabditina</taxon>
        <taxon>Diplogasteromorpha</taxon>
        <taxon>Diplogasteroidea</taxon>
        <taxon>Neodiplogasteridae</taxon>
        <taxon>Pristionchus</taxon>
    </lineage>
</organism>
<feature type="non-terminal residue" evidence="7">
    <location>
        <position position="1"/>
    </location>
</feature>
<accession>A0AAV5T6Y8</accession>
<feature type="chain" id="PRO_5043854052" description="Peptidase" evidence="6">
    <location>
        <begin position="22"/>
        <end position="362"/>
    </location>
</feature>
<dbReference type="GO" id="GO:0008239">
    <property type="term" value="F:dipeptidyl-peptidase activity"/>
    <property type="evidence" value="ECO:0007669"/>
    <property type="project" value="TreeGrafter"/>
</dbReference>
<sequence>HTLEPGMRWLAIVALATAASALPEMFLGRRTRGLSREAKIPSELLVAGNYGKATVSQKLDHFDVANEKTWDQRYFFNHEYKKPDSNVNVLYLDGEQWDSESVIINDLKHAYVYYAEQLGADLYTLEHRFYGRSHPTTDSSVENLKYLSSRQAVEDIAEFIRQINKQKGSEQRWIVIGGSYAGALAAWIRLMHPELVAGSVASSGPVLAQMDFYGYLQTVDEDFKNQGGLCYQQMKQGFKKAQDLLQSEEGRATLSDMFKITPPFSAYDEVTPYDIDTFFSYLTYPFEASAQYNDPPPATLCEDFTVNGAAYDPLLAFTTIVDDNMNANFTQSVEELAGVEFKGDISMRLWFYQTCTEFGYFQ</sequence>
<evidence type="ECO:0000256" key="4">
    <source>
        <dbReference type="ARBA" id="ARBA00022801"/>
    </source>
</evidence>
<dbReference type="Proteomes" id="UP001432027">
    <property type="component" value="Unassembled WGS sequence"/>
</dbReference>
<dbReference type="InterPro" id="IPR029058">
    <property type="entry name" value="AB_hydrolase_fold"/>
</dbReference>
<keyword evidence="3 6" id="KW-0732">Signal</keyword>
<dbReference type="GO" id="GO:0006508">
    <property type="term" value="P:proteolysis"/>
    <property type="evidence" value="ECO:0007669"/>
    <property type="project" value="UniProtKB-KW"/>
</dbReference>
<evidence type="ECO:0000313" key="8">
    <source>
        <dbReference type="Proteomes" id="UP001432027"/>
    </source>
</evidence>
<keyword evidence="8" id="KW-1185">Reference proteome</keyword>
<gene>
    <name evidence="7" type="ORF">PENTCL1PPCAC_13466</name>
</gene>
<comment type="caution">
    <text evidence="7">The sequence shown here is derived from an EMBL/GenBank/DDBJ whole genome shotgun (WGS) entry which is preliminary data.</text>
</comment>
<feature type="signal peptide" evidence="6">
    <location>
        <begin position="1"/>
        <end position="21"/>
    </location>
</feature>
<dbReference type="EMBL" id="BTSX01000003">
    <property type="protein sequence ID" value="GMS91291.1"/>
    <property type="molecule type" value="Genomic_DNA"/>
</dbReference>
<dbReference type="PANTHER" id="PTHR11010">
    <property type="entry name" value="PROTEASE S28 PRO-X CARBOXYPEPTIDASE-RELATED"/>
    <property type="match status" value="1"/>
</dbReference>
<dbReference type="PANTHER" id="PTHR11010:SF117">
    <property type="entry name" value="SERINE PROTEASE 16"/>
    <property type="match status" value="1"/>
</dbReference>
<evidence type="ECO:0008006" key="9">
    <source>
        <dbReference type="Google" id="ProtNLM"/>
    </source>
</evidence>
<evidence type="ECO:0000256" key="3">
    <source>
        <dbReference type="ARBA" id="ARBA00022729"/>
    </source>
</evidence>
<proteinExistence type="inferred from homology"/>
<keyword evidence="4" id="KW-0378">Hydrolase</keyword>
<dbReference type="Gene3D" id="3.40.50.1820">
    <property type="entry name" value="alpha/beta hydrolase"/>
    <property type="match status" value="1"/>
</dbReference>
<protein>
    <recommendedName>
        <fullName evidence="9">Peptidase</fullName>
    </recommendedName>
</protein>
<keyword evidence="2" id="KW-0645">Protease</keyword>
<evidence type="ECO:0000256" key="6">
    <source>
        <dbReference type="SAM" id="SignalP"/>
    </source>
</evidence>
<comment type="similarity">
    <text evidence="1">Belongs to the peptidase S28 family.</text>
</comment>
<evidence type="ECO:0000256" key="2">
    <source>
        <dbReference type="ARBA" id="ARBA00022670"/>
    </source>
</evidence>
<evidence type="ECO:0000256" key="1">
    <source>
        <dbReference type="ARBA" id="ARBA00011079"/>
    </source>
</evidence>
<keyword evidence="5" id="KW-0325">Glycoprotein</keyword>
<feature type="non-terminal residue" evidence="7">
    <location>
        <position position="362"/>
    </location>
</feature>
<dbReference type="AlphaFoldDB" id="A0AAV5T6Y8"/>
<evidence type="ECO:0000256" key="5">
    <source>
        <dbReference type="ARBA" id="ARBA00023180"/>
    </source>
</evidence>
<dbReference type="Pfam" id="PF05577">
    <property type="entry name" value="Peptidase_S28"/>
    <property type="match status" value="1"/>
</dbReference>
<reference evidence="7" key="1">
    <citation type="submission" date="2023-10" db="EMBL/GenBank/DDBJ databases">
        <title>Genome assembly of Pristionchus species.</title>
        <authorList>
            <person name="Yoshida K."/>
            <person name="Sommer R.J."/>
        </authorList>
    </citation>
    <scope>NUCLEOTIDE SEQUENCE</scope>
    <source>
        <strain evidence="7">RS0144</strain>
    </source>
</reference>